<evidence type="ECO:0000313" key="3">
    <source>
        <dbReference type="Proteomes" id="UP001523369"/>
    </source>
</evidence>
<organism evidence="2 3">
    <name type="scientific">Paractinoplanes aksuensis</name>
    <dbReference type="NCBI Taxonomy" id="2939490"/>
    <lineage>
        <taxon>Bacteria</taxon>
        <taxon>Bacillati</taxon>
        <taxon>Actinomycetota</taxon>
        <taxon>Actinomycetes</taxon>
        <taxon>Micromonosporales</taxon>
        <taxon>Micromonosporaceae</taxon>
        <taxon>Paractinoplanes</taxon>
    </lineage>
</organism>
<accession>A0ABT1DG79</accession>
<dbReference type="Pfam" id="PF13560">
    <property type="entry name" value="HTH_31"/>
    <property type="match status" value="1"/>
</dbReference>
<evidence type="ECO:0000259" key="1">
    <source>
        <dbReference type="PROSITE" id="PS50943"/>
    </source>
</evidence>
<dbReference type="CDD" id="cd00093">
    <property type="entry name" value="HTH_XRE"/>
    <property type="match status" value="1"/>
</dbReference>
<protein>
    <submittedName>
        <fullName evidence="2">Helix-turn-helix transcriptional regulator</fullName>
    </submittedName>
</protein>
<dbReference type="PROSITE" id="PS50943">
    <property type="entry name" value="HTH_CROC1"/>
    <property type="match status" value="1"/>
</dbReference>
<comment type="caution">
    <text evidence="2">The sequence shown here is derived from an EMBL/GenBank/DDBJ whole genome shotgun (WGS) entry which is preliminary data.</text>
</comment>
<dbReference type="SMART" id="SM00530">
    <property type="entry name" value="HTH_XRE"/>
    <property type="match status" value="1"/>
</dbReference>
<feature type="domain" description="HTH cro/C1-type" evidence="1">
    <location>
        <begin position="34"/>
        <end position="81"/>
    </location>
</feature>
<dbReference type="EMBL" id="JAMYJR010000003">
    <property type="protein sequence ID" value="MCO8269838.1"/>
    <property type="molecule type" value="Genomic_DNA"/>
</dbReference>
<dbReference type="Proteomes" id="UP001523369">
    <property type="component" value="Unassembled WGS sequence"/>
</dbReference>
<dbReference type="Gene3D" id="3.30.450.180">
    <property type="match status" value="1"/>
</dbReference>
<dbReference type="Gene3D" id="1.10.260.40">
    <property type="entry name" value="lambda repressor-like DNA-binding domains"/>
    <property type="match status" value="1"/>
</dbReference>
<keyword evidence="3" id="KW-1185">Reference proteome</keyword>
<dbReference type="InterPro" id="IPR001387">
    <property type="entry name" value="Cro/C1-type_HTH"/>
</dbReference>
<dbReference type="InterPro" id="IPR010982">
    <property type="entry name" value="Lambda_DNA-bd_dom_sf"/>
</dbReference>
<dbReference type="RefSeq" id="WP_253235980.1">
    <property type="nucleotide sequence ID" value="NZ_JAMYJR010000003.1"/>
</dbReference>
<sequence>MSANELGLFLRSRREAIDPATVGLPAGPRRRTPGLRRSEVAALAGVSVEYVTRLEQGRDRHPSPPVLGALADVLRLTGNERVHLFRLTKGAESSFPCRSDQTPGHVVRPTVRTLLDRLEPTPAVLVNQLGDLVARTPAFDRLVHPLGLLDADPPNFLRFVLTDPRARAVFPDWSAVADQWVAALKNGPFRADPYIQILADELAVTAGDDFTRRVATVPGVPTPTGVLRLTHPTLGDLRLAYESLELPADDSLRLLAYLPADTATTAILDSPAAHPPLRLVAG</sequence>
<dbReference type="SUPFAM" id="SSF47413">
    <property type="entry name" value="lambda repressor-like DNA-binding domains"/>
    <property type="match status" value="1"/>
</dbReference>
<dbReference type="PANTHER" id="PTHR35010">
    <property type="entry name" value="BLL4672 PROTEIN-RELATED"/>
    <property type="match status" value="1"/>
</dbReference>
<evidence type="ECO:0000313" key="2">
    <source>
        <dbReference type="EMBL" id="MCO8269838.1"/>
    </source>
</evidence>
<dbReference type="Pfam" id="PF17765">
    <property type="entry name" value="MLTR_LBD"/>
    <property type="match status" value="1"/>
</dbReference>
<gene>
    <name evidence="2" type="ORF">M1L60_04435</name>
</gene>
<dbReference type="InterPro" id="IPR041413">
    <property type="entry name" value="MLTR_LBD"/>
</dbReference>
<reference evidence="2 3" key="1">
    <citation type="submission" date="2022-06" db="EMBL/GenBank/DDBJ databases">
        <title>New Species of the Genus Actinoplanes, ActinopZanes ferrugineus.</title>
        <authorList>
            <person name="Ding P."/>
        </authorList>
    </citation>
    <scope>NUCLEOTIDE SEQUENCE [LARGE SCALE GENOMIC DNA]</scope>
    <source>
        <strain evidence="2 3">TRM88003</strain>
    </source>
</reference>
<proteinExistence type="predicted"/>
<name>A0ABT1DG79_9ACTN</name>